<dbReference type="SUPFAM" id="SSF46785">
    <property type="entry name" value="Winged helix' DNA-binding domain"/>
    <property type="match status" value="1"/>
</dbReference>
<dbReference type="GeneTree" id="ENSGT00940000159063"/>
<dbReference type="CTD" id="325410"/>
<evidence type="ECO:0000256" key="4">
    <source>
        <dbReference type="ARBA" id="ARBA00023015"/>
    </source>
</evidence>
<evidence type="ECO:0000256" key="9">
    <source>
        <dbReference type="SAM" id="MobiDB-lite"/>
    </source>
</evidence>
<dbReference type="PANTHER" id="PTHR11949:SF22">
    <property type="entry name" value="INTERFERON REGULATORY FACTOR 2"/>
    <property type="match status" value="1"/>
</dbReference>
<organism evidence="11 13">
    <name type="scientific">Ictalurus punctatus</name>
    <name type="common">Channel catfish</name>
    <name type="synonym">Silurus punctatus</name>
    <dbReference type="NCBI Taxonomy" id="7998"/>
    <lineage>
        <taxon>Eukaryota</taxon>
        <taxon>Metazoa</taxon>
        <taxon>Chordata</taxon>
        <taxon>Craniata</taxon>
        <taxon>Vertebrata</taxon>
        <taxon>Euteleostomi</taxon>
        <taxon>Actinopterygii</taxon>
        <taxon>Neopterygii</taxon>
        <taxon>Teleostei</taxon>
        <taxon>Ostariophysi</taxon>
        <taxon>Siluriformes</taxon>
        <taxon>Ictaluridae</taxon>
        <taxon>Ictalurus</taxon>
    </lineage>
</organism>
<dbReference type="CDD" id="cd00103">
    <property type="entry name" value="IRF"/>
    <property type="match status" value="1"/>
</dbReference>
<dbReference type="FunFam" id="1.10.10.10:FF:000065">
    <property type="entry name" value="Interferon regulatory factor"/>
    <property type="match status" value="1"/>
</dbReference>
<feature type="region of interest" description="Disordered" evidence="9">
    <location>
        <begin position="116"/>
        <end position="179"/>
    </location>
</feature>
<evidence type="ECO:0000256" key="3">
    <source>
        <dbReference type="ARBA" id="ARBA00022843"/>
    </source>
</evidence>
<evidence type="ECO:0000256" key="1">
    <source>
        <dbReference type="ARBA" id="ARBA00004123"/>
    </source>
</evidence>
<keyword evidence="4" id="KW-0805">Transcription regulation</keyword>
<dbReference type="InterPro" id="IPR036390">
    <property type="entry name" value="WH_DNA-bd_sf"/>
</dbReference>
<keyword evidence="2" id="KW-1017">Isopeptide bond</keyword>
<evidence type="ECO:0000256" key="7">
    <source>
        <dbReference type="ARBA" id="ARBA00023163"/>
    </source>
</evidence>
<gene>
    <name evidence="12 13" type="primary">irf2a</name>
</gene>
<dbReference type="OrthoDB" id="6538197at2759"/>
<evidence type="ECO:0000256" key="8">
    <source>
        <dbReference type="ARBA" id="ARBA00023242"/>
    </source>
</evidence>
<dbReference type="GO" id="GO:0002376">
    <property type="term" value="P:immune system process"/>
    <property type="evidence" value="ECO:0007669"/>
    <property type="project" value="TreeGrafter"/>
</dbReference>
<reference evidence="12 13" key="2">
    <citation type="submission" date="2025-04" db="UniProtKB">
        <authorList>
            <consortium name="RefSeq"/>
        </authorList>
    </citation>
    <scope>IDENTIFICATION</scope>
    <source>
        <tissue evidence="12 13">Blood</tissue>
    </source>
</reference>
<dbReference type="PRINTS" id="PR00267">
    <property type="entry name" value="INTFRNREGFCT"/>
</dbReference>
<accession>A0A9F7RFT1</accession>
<name>A0A9F7RFT1_ICTPU</name>
<keyword evidence="3" id="KW-0832">Ubl conjugation</keyword>
<dbReference type="GO" id="GO:0005634">
    <property type="term" value="C:nucleus"/>
    <property type="evidence" value="ECO:0007669"/>
    <property type="project" value="UniProtKB-SubCell"/>
</dbReference>
<feature type="domain" description="IRF tryptophan pentad repeat" evidence="10">
    <location>
        <begin position="5"/>
        <end position="113"/>
    </location>
</feature>
<dbReference type="GeneID" id="108263359"/>
<dbReference type="AlphaFoldDB" id="A0A9F7RFT1"/>
<keyword evidence="7" id="KW-0804">Transcription</keyword>
<evidence type="ECO:0000313" key="11">
    <source>
        <dbReference type="Proteomes" id="UP000221080"/>
    </source>
</evidence>
<evidence type="ECO:0000256" key="2">
    <source>
        <dbReference type="ARBA" id="ARBA00022499"/>
    </source>
</evidence>
<evidence type="ECO:0000313" key="13">
    <source>
        <dbReference type="RefSeq" id="XP_053535886.1"/>
    </source>
</evidence>
<keyword evidence="11" id="KW-1185">Reference proteome</keyword>
<dbReference type="RefSeq" id="XP_053535885.1">
    <property type="nucleotide sequence ID" value="XM_053679910.1"/>
</dbReference>
<evidence type="ECO:0000259" key="10">
    <source>
        <dbReference type="PROSITE" id="PS51507"/>
    </source>
</evidence>
<evidence type="ECO:0000313" key="12">
    <source>
        <dbReference type="RefSeq" id="XP_053535885.1"/>
    </source>
</evidence>
<keyword evidence="5" id="KW-0238">DNA-binding</keyword>
<comment type="subcellular location">
    <subcellularLocation>
        <location evidence="1">Nucleus</location>
    </subcellularLocation>
</comment>
<keyword evidence="6" id="KW-0010">Activator</keyword>
<evidence type="ECO:0000256" key="5">
    <source>
        <dbReference type="ARBA" id="ARBA00023125"/>
    </source>
</evidence>
<keyword evidence="8" id="KW-0539">Nucleus</keyword>
<reference evidence="11" key="1">
    <citation type="journal article" date="2016" name="Nat. Commun.">
        <title>The channel catfish genome sequence provides insights into the evolution of scale formation in teleosts.</title>
        <authorList>
            <person name="Liu Z."/>
            <person name="Liu S."/>
            <person name="Yao J."/>
            <person name="Bao L."/>
            <person name="Zhang J."/>
            <person name="Li Y."/>
            <person name="Jiang C."/>
            <person name="Sun L."/>
            <person name="Wang R."/>
            <person name="Zhang Y."/>
            <person name="Zhou T."/>
            <person name="Zeng Q."/>
            <person name="Fu Q."/>
            <person name="Gao S."/>
            <person name="Li N."/>
            <person name="Koren S."/>
            <person name="Jiang Y."/>
            <person name="Zimin A."/>
            <person name="Xu P."/>
            <person name="Phillippy A.M."/>
            <person name="Geng X."/>
            <person name="Song L."/>
            <person name="Sun F."/>
            <person name="Li C."/>
            <person name="Wang X."/>
            <person name="Chen A."/>
            <person name="Jin Y."/>
            <person name="Yuan Z."/>
            <person name="Yang Y."/>
            <person name="Tan S."/>
            <person name="Peatman E."/>
            <person name="Lu J."/>
            <person name="Qin Z."/>
            <person name="Dunham R."/>
            <person name="Li Z."/>
            <person name="Sonstegard T."/>
            <person name="Feng J."/>
            <person name="Danzmann R.G."/>
            <person name="Schroeder S."/>
            <person name="Scheffler B."/>
            <person name="Duke M.V."/>
            <person name="Ballard L."/>
            <person name="Kucuktas H."/>
            <person name="Kaltenboeck L."/>
            <person name="Liu H."/>
            <person name="Armbruster J."/>
            <person name="Xie Y."/>
            <person name="Kirby M.L."/>
            <person name="Tian Y."/>
            <person name="Flanagan M.E."/>
            <person name="Mu W."/>
            <person name="Waldbieser G.C."/>
        </authorList>
    </citation>
    <scope>NUCLEOTIDE SEQUENCE [LARGE SCALE GENOMIC DNA]</scope>
    <source>
        <strain evidence="11">SDA103</strain>
    </source>
</reference>
<dbReference type="GO" id="GO:0000981">
    <property type="term" value="F:DNA-binding transcription factor activity, RNA polymerase II-specific"/>
    <property type="evidence" value="ECO:0007669"/>
    <property type="project" value="TreeGrafter"/>
</dbReference>
<dbReference type="PANTHER" id="PTHR11949">
    <property type="entry name" value="INTERFERON REGULATORY FACTOR"/>
    <property type="match status" value="1"/>
</dbReference>
<evidence type="ECO:0000256" key="6">
    <source>
        <dbReference type="ARBA" id="ARBA00023159"/>
    </source>
</evidence>
<feature type="compositionally biased region" description="Basic and acidic residues" evidence="9">
    <location>
        <begin position="143"/>
        <end position="157"/>
    </location>
</feature>
<dbReference type="GO" id="GO:0000978">
    <property type="term" value="F:RNA polymerase II cis-regulatory region sequence-specific DNA binding"/>
    <property type="evidence" value="ECO:0007669"/>
    <property type="project" value="TreeGrafter"/>
</dbReference>
<dbReference type="InterPro" id="IPR036388">
    <property type="entry name" value="WH-like_DNA-bd_sf"/>
</dbReference>
<proteinExistence type="predicted"/>
<protein>
    <submittedName>
        <fullName evidence="12 13">Interferon regulatory factor 2a isoform X1</fullName>
    </submittedName>
</protein>
<dbReference type="Proteomes" id="UP000221080">
    <property type="component" value="Chromosome 3"/>
</dbReference>
<sequence length="335" mass="38003">MPIDRQRMRPWLEEQINSGKIQGLIWVNKEEKIFQIPWIHAARHGWELDKDAPLFMNWAVHTGKYHPGVDKPDPKTWKANFRCAMNSLADIEEVKDKSMKSGSNAFRMYRMLSPSERAVKKAKKKKMERDAKAKGPVQRRKAKNSEPERELESKEDTLPDSTVALTEPDRNPDLGSPSKTTLSYLPDVCAVVEVTTENEESAVSSTQIPYSFQISPVSCYAASGPVHRFEAVVLLGTQDRSRLCGQIAVVQLRKDELLGDELPRGLPHDQLRGGAVAPVPPYPHLRFQHQLHVSCQRHHESRGPFLQKDVERRFRCQTAAPVSFFYSTCIPGQAQ</sequence>
<dbReference type="InterPro" id="IPR001346">
    <property type="entry name" value="Interferon_reg_fact_DNA-bd_dom"/>
</dbReference>
<dbReference type="RefSeq" id="XP_053535886.1">
    <property type="nucleotide sequence ID" value="XM_053679911.1"/>
</dbReference>
<dbReference type="Gene3D" id="1.10.10.10">
    <property type="entry name" value="Winged helix-like DNA-binding domain superfamily/Winged helix DNA-binding domain"/>
    <property type="match status" value="1"/>
</dbReference>
<dbReference type="PROSITE" id="PS51507">
    <property type="entry name" value="IRF_2"/>
    <property type="match status" value="1"/>
</dbReference>
<dbReference type="Pfam" id="PF00605">
    <property type="entry name" value="IRF"/>
    <property type="match status" value="1"/>
</dbReference>
<dbReference type="SMART" id="SM00348">
    <property type="entry name" value="IRF"/>
    <property type="match status" value="1"/>
</dbReference>
<dbReference type="KEGG" id="ipu:108263359"/>